<name>A0A1H9JUB1_9RHOB</name>
<gene>
    <name evidence="2" type="ORF">SAMN04488092_11631</name>
</gene>
<keyword evidence="3" id="KW-1185">Reference proteome</keyword>
<dbReference type="Proteomes" id="UP000198634">
    <property type="component" value="Unassembled WGS sequence"/>
</dbReference>
<evidence type="ECO:0000313" key="3">
    <source>
        <dbReference type="Proteomes" id="UP000198634"/>
    </source>
</evidence>
<feature type="region of interest" description="Disordered" evidence="1">
    <location>
        <begin position="1"/>
        <end position="42"/>
    </location>
</feature>
<sequence>MRPAGDKTPVNVANHDTHRQLPLAIPAYPRYGRANGGQSDER</sequence>
<reference evidence="2 3" key="1">
    <citation type="submission" date="2016-10" db="EMBL/GenBank/DDBJ databases">
        <authorList>
            <person name="de Groot N.N."/>
        </authorList>
    </citation>
    <scope>NUCLEOTIDE SEQUENCE [LARGE SCALE GENOMIC DNA]</scope>
    <source>
        <strain evidence="2 3">DSM 22007</strain>
    </source>
</reference>
<evidence type="ECO:0000256" key="1">
    <source>
        <dbReference type="SAM" id="MobiDB-lite"/>
    </source>
</evidence>
<evidence type="ECO:0000313" key="2">
    <source>
        <dbReference type="EMBL" id="SEQ90363.1"/>
    </source>
</evidence>
<dbReference type="AlphaFoldDB" id="A0A1H9JUB1"/>
<organism evidence="2 3">
    <name type="scientific">Thalassovita taeanensis</name>
    <dbReference type="NCBI Taxonomy" id="657014"/>
    <lineage>
        <taxon>Bacteria</taxon>
        <taxon>Pseudomonadati</taxon>
        <taxon>Pseudomonadota</taxon>
        <taxon>Alphaproteobacteria</taxon>
        <taxon>Rhodobacterales</taxon>
        <taxon>Roseobacteraceae</taxon>
        <taxon>Thalassovita</taxon>
    </lineage>
</organism>
<accession>A0A1H9JUB1</accession>
<protein>
    <submittedName>
        <fullName evidence="2">Uncharacterized protein</fullName>
    </submittedName>
</protein>
<proteinExistence type="predicted"/>
<dbReference type="EMBL" id="FOEP01000016">
    <property type="protein sequence ID" value="SEQ90363.1"/>
    <property type="molecule type" value="Genomic_DNA"/>
</dbReference>